<dbReference type="PANTHER" id="PTHR30024:SF47">
    <property type="entry name" value="TAURINE-BINDING PERIPLASMIC PROTEIN"/>
    <property type="match status" value="1"/>
</dbReference>
<evidence type="ECO:0000256" key="5">
    <source>
        <dbReference type="SAM" id="SignalP"/>
    </source>
</evidence>
<comment type="caution">
    <text evidence="6">The sequence shown here is derived from an EMBL/GenBank/DDBJ whole genome shotgun (WGS) entry which is preliminary data.</text>
</comment>
<evidence type="ECO:0000313" key="6">
    <source>
        <dbReference type="EMBL" id="MDQ2068798.1"/>
    </source>
</evidence>
<protein>
    <submittedName>
        <fullName evidence="6">Phosphate/phosphite/phosphonate ABC transporter substrate-binding protein</fullName>
    </submittedName>
</protein>
<comment type="similarity">
    <text evidence="3">Belongs to the bacterial solute-binding protein SsuA/TauA family.</text>
</comment>
<dbReference type="NCBIfam" id="TIGR01098">
    <property type="entry name" value="3A0109s03R"/>
    <property type="match status" value="1"/>
</dbReference>
<gene>
    <name evidence="6" type="primary">phnD</name>
    <name evidence="6" type="ORF">RBH19_02780</name>
</gene>
<comment type="similarity">
    <text evidence="2">Belongs to the phosphate/phosphite/phosphonate binding protein family.</text>
</comment>
<dbReference type="SUPFAM" id="SSF53850">
    <property type="entry name" value="Periplasmic binding protein-like II"/>
    <property type="match status" value="1"/>
</dbReference>
<dbReference type="RefSeq" id="WP_306727273.1">
    <property type="nucleotide sequence ID" value="NZ_JAVDDT010000001.1"/>
</dbReference>
<feature type="signal peptide" evidence="5">
    <location>
        <begin position="1"/>
        <end position="24"/>
    </location>
</feature>
<evidence type="ECO:0000256" key="3">
    <source>
        <dbReference type="ARBA" id="ARBA00010742"/>
    </source>
</evidence>
<keyword evidence="7" id="KW-1185">Reference proteome</keyword>
<organism evidence="6 7">
    <name type="scientific">Natronospira bacteriovora</name>
    <dbReference type="NCBI Taxonomy" id="3069753"/>
    <lineage>
        <taxon>Bacteria</taxon>
        <taxon>Pseudomonadati</taxon>
        <taxon>Pseudomonadota</taxon>
        <taxon>Gammaproteobacteria</taxon>
        <taxon>Natronospirales</taxon>
        <taxon>Natronospiraceae</taxon>
        <taxon>Natronospira</taxon>
    </lineage>
</organism>
<proteinExistence type="inferred from homology"/>
<dbReference type="Gene3D" id="3.40.190.10">
    <property type="entry name" value="Periplasmic binding protein-like II"/>
    <property type="match status" value="2"/>
</dbReference>
<name>A0ABU0W4H1_9GAMM</name>
<dbReference type="EMBL" id="JAVDDT010000001">
    <property type="protein sequence ID" value="MDQ2068798.1"/>
    <property type="molecule type" value="Genomic_DNA"/>
</dbReference>
<comment type="subcellular location">
    <subcellularLocation>
        <location evidence="1">Periplasm</location>
    </subcellularLocation>
</comment>
<evidence type="ECO:0000256" key="1">
    <source>
        <dbReference type="ARBA" id="ARBA00004418"/>
    </source>
</evidence>
<feature type="chain" id="PRO_5045960095" evidence="5">
    <location>
        <begin position="25"/>
        <end position="286"/>
    </location>
</feature>
<dbReference type="Pfam" id="PF12974">
    <property type="entry name" value="Phosphonate-bd"/>
    <property type="match status" value="1"/>
</dbReference>
<dbReference type="InterPro" id="IPR005770">
    <property type="entry name" value="PhnD"/>
</dbReference>
<evidence type="ECO:0000313" key="7">
    <source>
        <dbReference type="Proteomes" id="UP001239019"/>
    </source>
</evidence>
<dbReference type="PANTHER" id="PTHR30024">
    <property type="entry name" value="ALIPHATIC SULFONATES-BINDING PROTEIN-RELATED"/>
    <property type="match status" value="1"/>
</dbReference>
<accession>A0ABU0W4H1</accession>
<evidence type="ECO:0000256" key="2">
    <source>
        <dbReference type="ARBA" id="ARBA00007162"/>
    </source>
</evidence>
<evidence type="ECO:0000256" key="4">
    <source>
        <dbReference type="ARBA" id="ARBA00022729"/>
    </source>
</evidence>
<dbReference type="PROSITE" id="PS51257">
    <property type="entry name" value="PROKAR_LIPOPROTEIN"/>
    <property type="match status" value="1"/>
</dbReference>
<reference evidence="6 7" key="1">
    <citation type="submission" date="2023-08" db="EMBL/GenBank/DDBJ databases">
        <title>Whole-genome sequencing of halo(alkali)philic microorganisms from hypersaline lakes.</title>
        <authorList>
            <person name="Sorokin D.Y."/>
            <person name="Abbas B."/>
            <person name="Merkel A.Y."/>
        </authorList>
    </citation>
    <scope>NUCLEOTIDE SEQUENCE [LARGE SCALE GENOMIC DNA]</scope>
    <source>
        <strain evidence="6 7">AB-CW4</strain>
    </source>
</reference>
<keyword evidence="4 5" id="KW-0732">Signal</keyword>
<dbReference type="Proteomes" id="UP001239019">
    <property type="component" value="Unassembled WGS sequence"/>
</dbReference>
<sequence>MNKYLISLLAIFVLLVSACSSQDAGESSHPTTLRFADTGIEGMEELNRTFGAFAEAMEEKLDIEIEFFPVSNRTAAVNALQHGQVDIVLAGPSEYVAMASRLDVKKLVGIERAEYGTAFVVPMDSPARTLQDLKGKRIAMKDPGSTTGHITPSWMLHEAGFDLDRDAEILLLDGARLEALINGDVHALGSGVRDFRRIEQRAPGQFRILAESDTMPRDVFVARASLADDYLAAIREVIMTNSDELMQAILAPGEREKYRNSRFVDDLTEEEYDVVRQAYALLGFDI</sequence>